<evidence type="ECO:0000256" key="6">
    <source>
        <dbReference type="ARBA" id="ARBA00023170"/>
    </source>
</evidence>
<evidence type="ECO:0000256" key="7">
    <source>
        <dbReference type="ARBA" id="ARBA00023224"/>
    </source>
</evidence>
<keyword evidence="3 8" id="KW-1133">Transmembrane helix</keyword>
<dbReference type="GO" id="GO:0004930">
    <property type="term" value="F:G protein-coupled receptor activity"/>
    <property type="evidence" value="ECO:0007669"/>
    <property type="project" value="UniProtKB-KW"/>
</dbReference>
<proteinExistence type="predicted"/>
<keyword evidence="10" id="KW-1185">Reference proteome</keyword>
<dbReference type="InterPro" id="IPR000276">
    <property type="entry name" value="GPCR_Rhodpsn"/>
</dbReference>
<dbReference type="GO" id="GO:0016020">
    <property type="term" value="C:membrane"/>
    <property type="evidence" value="ECO:0007669"/>
    <property type="project" value="UniProtKB-SubCell"/>
</dbReference>
<organism evidence="10 11">
    <name type="scientific">Macrostomum lignano</name>
    <dbReference type="NCBI Taxonomy" id="282301"/>
    <lineage>
        <taxon>Eukaryota</taxon>
        <taxon>Metazoa</taxon>
        <taxon>Spiralia</taxon>
        <taxon>Lophotrochozoa</taxon>
        <taxon>Platyhelminthes</taxon>
        <taxon>Rhabditophora</taxon>
        <taxon>Macrostomorpha</taxon>
        <taxon>Macrostomida</taxon>
        <taxon>Macrostomidae</taxon>
        <taxon>Macrostomum</taxon>
    </lineage>
</organism>
<dbReference type="PROSITE" id="PS50262">
    <property type="entry name" value="G_PROTEIN_RECEP_F1_2"/>
    <property type="match status" value="1"/>
</dbReference>
<name>A0A1I8IPV3_9PLAT</name>
<dbReference type="AlphaFoldDB" id="A0A1I8IPV3"/>
<dbReference type="PANTHER" id="PTHR24243:SF208">
    <property type="entry name" value="PYROKININ-1 RECEPTOR"/>
    <property type="match status" value="1"/>
</dbReference>
<protein>
    <submittedName>
        <fullName evidence="11">G_PROTEIN_RECEP_F1_2 domain-containing protein</fullName>
    </submittedName>
</protein>
<feature type="transmembrane region" description="Helical" evidence="8">
    <location>
        <begin position="119"/>
        <end position="137"/>
    </location>
</feature>
<keyword evidence="6" id="KW-0675">Receptor</keyword>
<evidence type="ECO:0000256" key="8">
    <source>
        <dbReference type="SAM" id="Phobius"/>
    </source>
</evidence>
<keyword evidence="4" id="KW-0297">G-protein coupled receptor</keyword>
<evidence type="ECO:0000256" key="5">
    <source>
        <dbReference type="ARBA" id="ARBA00023136"/>
    </source>
</evidence>
<reference evidence="11" key="1">
    <citation type="submission" date="2016-11" db="UniProtKB">
        <authorList>
            <consortium name="WormBaseParasite"/>
        </authorList>
    </citation>
    <scope>IDENTIFICATION</scope>
</reference>
<keyword evidence="5 8" id="KW-0472">Membrane</keyword>
<evidence type="ECO:0000256" key="4">
    <source>
        <dbReference type="ARBA" id="ARBA00023040"/>
    </source>
</evidence>
<evidence type="ECO:0000313" key="10">
    <source>
        <dbReference type="Proteomes" id="UP000095280"/>
    </source>
</evidence>
<feature type="domain" description="G-protein coupled receptors family 1 profile" evidence="9">
    <location>
        <begin position="46"/>
        <end position="328"/>
    </location>
</feature>
<feature type="transmembrane region" description="Helical" evidence="8">
    <location>
        <begin position="34"/>
        <end position="54"/>
    </location>
</feature>
<feature type="transmembrane region" description="Helical" evidence="8">
    <location>
        <begin position="265"/>
        <end position="288"/>
    </location>
</feature>
<feature type="transmembrane region" description="Helical" evidence="8">
    <location>
        <begin position="213"/>
        <end position="239"/>
    </location>
</feature>
<evidence type="ECO:0000259" key="9">
    <source>
        <dbReference type="PROSITE" id="PS50262"/>
    </source>
</evidence>
<keyword evidence="2 8" id="KW-0812">Transmembrane</keyword>
<evidence type="ECO:0000313" key="11">
    <source>
        <dbReference type="WBParaSite" id="maker-uti_cns_0015289-snap-gene-0.2-mRNA-1"/>
    </source>
</evidence>
<feature type="transmembrane region" description="Helical" evidence="8">
    <location>
        <begin position="158"/>
        <end position="182"/>
    </location>
</feature>
<evidence type="ECO:0000256" key="2">
    <source>
        <dbReference type="ARBA" id="ARBA00022692"/>
    </source>
</evidence>
<comment type="subcellular location">
    <subcellularLocation>
        <location evidence="1">Membrane</location>
        <topology evidence="1">Multi-pass membrane protein</topology>
    </subcellularLocation>
</comment>
<evidence type="ECO:0000256" key="1">
    <source>
        <dbReference type="ARBA" id="ARBA00004141"/>
    </source>
</evidence>
<dbReference type="Pfam" id="PF00001">
    <property type="entry name" value="7tm_1"/>
    <property type="match status" value="1"/>
</dbReference>
<keyword evidence="7" id="KW-0807">Transducer</keyword>
<accession>A0A1I8IPV3</accession>
<dbReference type="Gene3D" id="1.20.1070.10">
    <property type="entry name" value="Rhodopsin 7-helix transmembrane proteins"/>
    <property type="match status" value="1"/>
</dbReference>
<evidence type="ECO:0000256" key="3">
    <source>
        <dbReference type="ARBA" id="ARBA00022989"/>
    </source>
</evidence>
<feature type="transmembrane region" description="Helical" evidence="8">
    <location>
        <begin position="66"/>
        <end position="87"/>
    </location>
</feature>
<dbReference type="PANTHER" id="PTHR24243">
    <property type="entry name" value="G-PROTEIN COUPLED RECEPTOR"/>
    <property type="match status" value="1"/>
</dbReference>
<dbReference type="Proteomes" id="UP000095280">
    <property type="component" value="Unplaced"/>
</dbReference>
<dbReference type="SUPFAM" id="SSF81321">
    <property type="entry name" value="Family A G protein-coupled receptor-like"/>
    <property type="match status" value="1"/>
</dbReference>
<dbReference type="WBParaSite" id="maker-uti_cns_0015289-snap-gene-0.2-mRNA-1">
    <property type="protein sequence ID" value="maker-uti_cns_0015289-snap-gene-0.2-mRNA-1"/>
    <property type="gene ID" value="maker-uti_cns_0015289-snap-gene-0.2"/>
</dbReference>
<dbReference type="InterPro" id="IPR017452">
    <property type="entry name" value="GPCR_Rhodpsn_7TM"/>
</dbReference>
<sequence length="416" mass="45813">MPDGVRELSHHWPDNCSDKFENRLRYGVGATRAIGSPAIVILGLLGNALTIAIFSLEARLSRWNRFGIWCVALAISDSSVLIFSSFIDDFLGRGLAHIYGSEVLKLDASHPMSCRLLEYMQHSTLFASSYLLVIFSADRLLTVSQPMRMMTHRYVTQSVAAAVSVAVLGLILMSPVIAVYGLETAGYEDVMSFSCRIALNCTDGGQSSSAAKYILYFKAFGIFVAPCLLQAALSAAIVAKLIQVRRLRRDLLPGSHDKDLAMSRYYANLAVSITFCLLSSPLCVVIVMRTGCGLCEPRPSCRCHVLEQAAKLLDSVKDISYAINFWVYLIFVRSFRRRVQLALAFAFVRLRLVALCPNWSASRAAAEMVDRLEMKRNPGVFQSQAAVAAAAQATSGRTGSLGQLHMQMLKEIKEED</sequence>